<name>A0A9K3KRQ8_9STRA</name>
<feature type="region of interest" description="Disordered" evidence="1">
    <location>
        <begin position="71"/>
        <end position="115"/>
    </location>
</feature>
<protein>
    <submittedName>
        <fullName evidence="3">Uncharacterized protein</fullName>
    </submittedName>
</protein>
<organism evidence="3 4">
    <name type="scientific">Nitzschia inconspicua</name>
    <dbReference type="NCBI Taxonomy" id="303405"/>
    <lineage>
        <taxon>Eukaryota</taxon>
        <taxon>Sar</taxon>
        <taxon>Stramenopiles</taxon>
        <taxon>Ochrophyta</taxon>
        <taxon>Bacillariophyta</taxon>
        <taxon>Bacillariophyceae</taxon>
        <taxon>Bacillariophycidae</taxon>
        <taxon>Bacillariales</taxon>
        <taxon>Bacillariaceae</taxon>
        <taxon>Nitzschia</taxon>
    </lineage>
</organism>
<gene>
    <name evidence="3" type="ORF">IV203_017340</name>
</gene>
<reference evidence="3" key="2">
    <citation type="submission" date="2021-04" db="EMBL/GenBank/DDBJ databases">
        <authorList>
            <person name="Podell S."/>
        </authorList>
    </citation>
    <scope>NUCLEOTIDE SEQUENCE</scope>
    <source>
        <strain evidence="3">Hildebrandi</strain>
    </source>
</reference>
<keyword evidence="2" id="KW-0472">Membrane</keyword>
<dbReference type="OrthoDB" id="48855at2759"/>
<evidence type="ECO:0000313" key="3">
    <source>
        <dbReference type="EMBL" id="KAG7348635.1"/>
    </source>
</evidence>
<proteinExistence type="predicted"/>
<feature type="transmembrane region" description="Helical" evidence="2">
    <location>
        <begin position="30"/>
        <end position="50"/>
    </location>
</feature>
<feature type="compositionally biased region" description="Polar residues" evidence="1">
    <location>
        <begin position="71"/>
        <end position="82"/>
    </location>
</feature>
<evidence type="ECO:0000256" key="1">
    <source>
        <dbReference type="SAM" id="MobiDB-lite"/>
    </source>
</evidence>
<keyword evidence="4" id="KW-1185">Reference proteome</keyword>
<feature type="region of interest" description="Disordered" evidence="1">
    <location>
        <begin position="1"/>
        <end position="23"/>
    </location>
</feature>
<reference evidence="3" key="1">
    <citation type="journal article" date="2021" name="Sci. Rep.">
        <title>Diploid genomic architecture of Nitzschia inconspicua, an elite biomass production diatom.</title>
        <authorList>
            <person name="Oliver A."/>
            <person name="Podell S."/>
            <person name="Pinowska A."/>
            <person name="Traller J.C."/>
            <person name="Smith S.R."/>
            <person name="McClure R."/>
            <person name="Beliaev A."/>
            <person name="Bohutskyi P."/>
            <person name="Hill E.A."/>
            <person name="Rabines A."/>
            <person name="Zheng H."/>
            <person name="Allen L.Z."/>
            <person name="Kuo A."/>
            <person name="Grigoriev I.V."/>
            <person name="Allen A.E."/>
            <person name="Hazlebeck D."/>
            <person name="Allen E.E."/>
        </authorList>
    </citation>
    <scope>NUCLEOTIDE SEQUENCE</scope>
    <source>
        <strain evidence="3">Hildebrandi</strain>
    </source>
</reference>
<dbReference type="Proteomes" id="UP000693970">
    <property type="component" value="Unassembled WGS sequence"/>
</dbReference>
<dbReference type="AlphaFoldDB" id="A0A9K3KRQ8"/>
<keyword evidence="2" id="KW-0812">Transmembrane</keyword>
<dbReference type="EMBL" id="JAGRRH010000020">
    <property type="protein sequence ID" value="KAG7348635.1"/>
    <property type="molecule type" value="Genomic_DNA"/>
</dbReference>
<comment type="caution">
    <text evidence="3">The sequence shown here is derived from an EMBL/GenBank/DDBJ whole genome shotgun (WGS) entry which is preliminary data.</text>
</comment>
<evidence type="ECO:0000313" key="4">
    <source>
        <dbReference type="Proteomes" id="UP000693970"/>
    </source>
</evidence>
<accession>A0A9K3KRQ8</accession>
<evidence type="ECO:0000256" key="2">
    <source>
        <dbReference type="SAM" id="Phobius"/>
    </source>
</evidence>
<keyword evidence="2" id="KW-1133">Transmembrane helix</keyword>
<sequence length="843" mass="95617">MVTAQHASPKPMSRLSPHSSSNRRRRRRRLFIRIFGTGIILCLGITWYGMNLLDMHAVTGRQAIMSSSLSKDTWLPQQQPQDKINKNKNNKPGVRSASKRGIDRLVPPSSQETPNRAVLVEQIDSSSTANCGRGSLCHTVGTFIQSRRDDILRDVAKSEWAWFLPSIADYYQRCIMVNTSNGENNNITIVELGEPSSGYGASAQFMMQQQQQHRFNHPKTFNSKDSAANVPLVPSTIHYHVYDSFTITKGMQRVFRRTAPKATAMQLSQAWAESLMRDLNVGIATPTRPGDRWGRQLHVHQTGRVAEELQKQFLDSTLDAVYIDSISTLQHQKHDTSTTIALLKVIVAKLRPGGSLILGHNNIVKDDQSMAILQQARIIKTLDIRTIEQFQADTTINRENDPIVRSCRDDHPVLRSLKVSKPQSKSMVTTPVLKIASTPPINPQFTFHKEASEVTGLSPSENCSENADAVTAFCSDPKNNPWVTDCMRHTVEPDQLRHETDHDESNVPQTKCKTLWFAGFHEGLHACQGREMYARDYSAALQSALDNAAESLYPVLLLGRYGLEIENSTDLSPIGQWAQENGAKVIVWPRLSFQEHVDLSAHGITGPNRYQYEMGPFLRLDIPKIVAQYGLMDDHSICPDHVLYTDPDVLFTGNITPTDMNILKQGLYSSNAIVSYGREYDIRPNMHNTGVMLMNVKAFDIEWPKILKYTLKKQEEGRPFPLHDQVMLNNFFDEEENALKRYLLPLFWNWKAYWKLDPSQFSDVKILHFHGPKPNKVLEDIAFCQTEMLPMIGELYQDYKHLALHGICCDQGRTAYHALKLFERYTAPSETICPSKQKHRLII</sequence>